<dbReference type="PANTHER" id="PTHR31719">
    <property type="entry name" value="NAC TRANSCRIPTION FACTOR 56"/>
    <property type="match status" value="1"/>
</dbReference>
<evidence type="ECO:0000259" key="7">
    <source>
        <dbReference type="PROSITE" id="PS51005"/>
    </source>
</evidence>
<evidence type="ECO:0000256" key="3">
    <source>
        <dbReference type="ARBA" id="ARBA00023125"/>
    </source>
</evidence>
<dbReference type="GO" id="GO:0003677">
    <property type="term" value="F:DNA binding"/>
    <property type="evidence" value="ECO:0007669"/>
    <property type="project" value="UniProtKB-KW"/>
</dbReference>
<dbReference type="PROSITE" id="PS51005">
    <property type="entry name" value="NAC"/>
    <property type="match status" value="1"/>
</dbReference>
<comment type="subcellular location">
    <subcellularLocation>
        <location evidence="1">Nucleus</location>
    </subcellularLocation>
</comment>
<keyword evidence="3" id="KW-0238">DNA-binding</keyword>
<dbReference type="GO" id="GO:0005634">
    <property type="term" value="C:nucleus"/>
    <property type="evidence" value="ECO:0007669"/>
    <property type="project" value="UniProtKB-SubCell"/>
</dbReference>
<dbReference type="Pfam" id="PF02365">
    <property type="entry name" value="NAM"/>
    <property type="match status" value="1"/>
</dbReference>
<keyword evidence="2" id="KW-0805">Transcription regulation</keyword>
<keyword evidence="5" id="KW-0539">Nucleus</keyword>
<dbReference type="Gene3D" id="2.170.150.80">
    <property type="entry name" value="NAC domain"/>
    <property type="match status" value="1"/>
</dbReference>
<feature type="region of interest" description="Disordered" evidence="6">
    <location>
        <begin position="184"/>
        <end position="213"/>
    </location>
</feature>
<dbReference type="AlphaFoldDB" id="A0AAD8VLH4"/>
<dbReference type="SUPFAM" id="SSF101941">
    <property type="entry name" value="NAC domain"/>
    <property type="match status" value="1"/>
</dbReference>
<evidence type="ECO:0000313" key="9">
    <source>
        <dbReference type="Proteomes" id="UP001231189"/>
    </source>
</evidence>
<sequence>MASPAPPHQPLPGSSFYPQNYDLLMRYLLPKLAESPLPASTEHFFHDADVYADDPETLTSRYPSGPARVYGESKNWYFFCPVKRTIARDGRKPRIVGGGKGTWKAERGEAVVDPSSGDSVGRLERFTYTPKPKEAGKRPEWLMVEFSLDQQLVEGGQEPRTVLCKIYRSPRFLNSVSKSLASSASARKCKRKAADELPARPRKSIKATDESSPVRRQLLFPSPTAPIQQAPILEDDEAFLGDGQFWGEHYSIIGELSDPAPNRPVQVQVDDLGEQFWSGLPQIDGGERSAPWSCSMMTATSTPLCGERDFFWNSIATL</sequence>
<evidence type="ECO:0000256" key="5">
    <source>
        <dbReference type="ARBA" id="ARBA00023242"/>
    </source>
</evidence>
<dbReference type="InterPro" id="IPR036093">
    <property type="entry name" value="NAC_dom_sf"/>
</dbReference>
<gene>
    <name evidence="8" type="ORF">QYE76_033384</name>
</gene>
<accession>A0AAD8VLH4</accession>
<dbReference type="PANTHER" id="PTHR31719:SF243">
    <property type="entry name" value="NAC DOMAIN-CONTAINING PROTEIN"/>
    <property type="match status" value="1"/>
</dbReference>
<organism evidence="8 9">
    <name type="scientific">Lolium multiflorum</name>
    <name type="common">Italian ryegrass</name>
    <name type="synonym">Lolium perenne subsp. multiflorum</name>
    <dbReference type="NCBI Taxonomy" id="4521"/>
    <lineage>
        <taxon>Eukaryota</taxon>
        <taxon>Viridiplantae</taxon>
        <taxon>Streptophyta</taxon>
        <taxon>Embryophyta</taxon>
        <taxon>Tracheophyta</taxon>
        <taxon>Spermatophyta</taxon>
        <taxon>Magnoliopsida</taxon>
        <taxon>Liliopsida</taxon>
        <taxon>Poales</taxon>
        <taxon>Poaceae</taxon>
        <taxon>BOP clade</taxon>
        <taxon>Pooideae</taxon>
        <taxon>Poodae</taxon>
        <taxon>Poeae</taxon>
        <taxon>Poeae Chloroplast Group 2 (Poeae type)</taxon>
        <taxon>Loliodinae</taxon>
        <taxon>Loliinae</taxon>
        <taxon>Lolium</taxon>
    </lineage>
</organism>
<proteinExistence type="predicted"/>
<keyword evidence="9" id="KW-1185">Reference proteome</keyword>
<dbReference type="InterPro" id="IPR003441">
    <property type="entry name" value="NAC-dom"/>
</dbReference>
<protein>
    <recommendedName>
        <fullName evidence="7">NAC domain-containing protein</fullName>
    </recommendedName>
</protein>
<evidence type="ECO:0000256" key="2">
    <source>
        <dbReference type="ARBA" id="ARBA00023015"/>
    </source>
</evidence>
<feature type="domain" description="NAC" evidence="7">
    <location>
        <begin position="10"/>
        <end position="169"/>
    </location>
</feature>
<evidence type="ECO:0000256" key="1">
    <source>
        <dbReference type="ARBA" id="ARBA00004123"/>
    </source>
</evidence>
<keyword evidence="4" id="KW-0804">Transcription</keyword>
<evidence type="ECO:0000256" key="4">
    <source>
        <dbReference type="ARBA" id="ARBA00023163"/>
    </source>
</evidence>
<name>A0AAD8VLH4_LOLMU</name>
<comment type="caution">
    <text evidence="8">The sequence shown here is derived from an EMBL/GenBank/DDBJ whole genome shotgun (WGS) entry which is preliminary data.</text>
</comment>
<dbReference type="Proteomes" id="UP001231189">
    <property type="component" value="Unassembled WGS sequence"/>
</dbReference>
<dbReference type="EMBL" id="JAUUTY010000007">
    <property type="protein sequence ID" value="KAK1609711.1"/>
    <property type="molecule type" value="Genomic_DNA"/>
</dbReference>
<evidence type="ECO:0000256" key="6">
    <source>
        <dbReference type="SAM" id="MobiDB-lite"/>
    </source>
</evidence>
<reference evidence="8" key="1">
    <citation type="submission" date="2023-07" db="EMBL/GenBank/DDBJ databases">
        <title>A chromosome-level genome assembly of Lolium multiflorum.</title>
        <authorList>
            <person name="Chen Y."/>
            <person name="Copetti D."/>
            <person name="Kolliker R."/>
            <person name="Studer B."/>
        </authorList>
    </citation>
    <scope>NUCLEOTIDE SEQUENCE</scope>
    <source>
        <strain evidence="8">02402/16</strain>
        <tissue evidence="8">Leaf</tissue>
    </source>
</reference>
<dbReference type="GO" id="GO:0006355">
    <property type="term" value="P:regulation of DNA-templated transcription"/>
    <property type="evidence" value="ECO:0007669"/>
    <property type="project" value="InterPro"/>
</dbReference>
<evidence type="ECO:0000313" key="8">
    <source>
        <dbReference type="EMBL" id="KAK1609711.1"/>
    </source>
</evidence>